<sequence>MIPRAALLLGLAGVLPFAWGTLTTWFPGLVPGWLPQRLVGPYVQVFYGSVILSFMSGVLWGFATRASGRAAAIGYAVSTLPALWVAFLVGGGWERSSLVLIAGFLGLLALDAGFQKHGLAPAWWLRLRLLLTGLVVICLALPLL</sequence>
<dbReference type="EMBL" id="FWFY01000002">
    <property type="protein sequence ID" value="SLN23266.1"/>
    <property type="molecule type" value="Genomic_DNA"/>
</dbReference>
<keyword evidence="1" id="KW-0472">Membrane</keyword>
<keyword evidence="5" id="KW-1185">Reference proteome</keyword>
<feature type="transmembrane region" description="Helical" evidence="1">
    <location>
        <begin position="126"/>
        <end position="143"/>
    </location>
</feature>
<evidence type="ECO:0000313" key="4">
    <source>
        <dbReference type="Proteomes" id="UP000193495"/>
    </source>
</evidence>
<gene>
    <name evidence="2" type="ORF">CLV79_101393</name>
    <name evidence="3" type="ORF">LOS8367_00694</name>
</gene>
<dbReference type="AlphaFoldDB" id="A0A1X6YLL4"/>
<dbReference type="OrthoDB" id="5297436at2"/>
<proteinExistence type="predicted"/>
<evidence type="ECO:0000313" key="2">
    <source>
        <dbReference type="EMBL" id="PSK88553.1"/>
    </source>
</evidence>
<dbReference type="EMBL" id="PYGB01000001">
    <property type="protein sequence ID" value="PSK88553.1"/>
    <property type="molecule type" value="Genomic_DNA"/>
</dbReference>
<evidence type="ECO:0000313" key="5">
    <source>
        <dbReference type="Proteomes" id="UP000240624"/>
    </source>
</evidence>
<organism evidence="3 4">
    <name type="scientific">Limimaricola soesokkakensis</name>
    <dbReference type="NCBI Taxonomy" id="1343159"/>
    <lineage>
        <taxon>Bacteria</taxon>
        <taxon>Pseudomonadati</taxon>
        <taxon>Pseudomonadota</taxon>
        <taxon>Alphaproteobacteria</taxon>
        <taxon>Rhodobacterales</taxon>
        <taxon>Paracoccaceae</taxon>
        <taxon>Limimaricola</taxon>
    </lineage>
</organism>
<evidence type="ECO:0000313" key="3">
    <source>
        <dbReference type="EMBL" id="SLN23266.1"/>
    </source>
</evidence>
<accession>A0A1X6YLL4</accession>
<dbReference type="PANTHER" id="PTHR15887:SF1">
    <property type="entry name" value="TRANSMEMBRANE PROTEIN 69"/>
    <property type="match status" value="1"/>
</dbReference>
<evidence type="ECO:0000256" key="1">
    <source>
        <dbReference type="SAM" id="Phobius"/>
    </source>
</evidence>
<dbReference type="Pfam" id="PF11911">
    <property type="entry name" value="DUF3429"/>
    <property type="match status" value="1"/>
</dbReference>
<dbReference type="Proteomes" id="UP000240624">
    <property type="component" value="Unassembled WGS sequence"/>
</dbReference>
<dbReference type="Proteomes" id="UP000193495">
    <property type="component" value="Unassembled WGS sequence"/>
</dbReference>
<keyword evidence="1" id="KW-0812">Transmembrane</keyword>
<keyword evidence="1" id="KW-1133">Transmembrane helix</keyword>
<feature type="transmembrane region" description="Helical" evidence="1">
    <location>
        <begin position="44"/>
        <end position="63"/>
    </location>
</feature>
<name>A0A1X6YLL4_9RHOB</name>
<dbReference type="InterPro" id="IPR021836">
    <property type="entry name" value="DUF3429"/>
</dbReference>
<reference evidence="2 5" key="2">
    <citation type="submission" date="2018-03" db="EMBL/GenBank/DDBJ databases">
        <title>Genomic Encyclopedia of Archaeal and Bacterial Type Strains, Phase II (KMG-II): from individual species to whole genera.</title>
        <authorList>
            <person name="Goeker M."/>
        </authorList>
    </citation>
    <scope>NUCLEOTIDE SEQUENCE [LARGE SCALE GENOMIC DNA]</scope>
    <source>
        <strain evidence="2 5">DSM 29956</strain>
    </source>
</reference>
<dbReference type="RefSeq" id="WP_085895061.1">
    <property type="nucleotide sequence ID" value="NZ_FWFY01000002.1"/>
</dbReference>
<feature type="transmembrane region" description="Helical" evidence="1">
    <location>
        <begin position="70"/>
        <end position="90"/>
    </location>
</feature>
<reference evidence="3 4" key="1">
    <citation type="submission" date="2017-03" db="EMBL/GenBank/DDBJ databases">
        <authorList>
            <person name="Afonso C.L."/>
            <person name="Miller P.J."/>
            <person name="Scott M.A."/>
            <person name="Spackman E."/>
            <person name="Goraichik I."/>
            <person name="Dimitrov K.M."/>
            <person name="Suarez D.L."/>
            <person name="Swayne D.E."/>
        </authorList>
    </citation>
    <scope>NUCLEOTIDE SEQUENCE [LARGE SCALE GENOMIC DNA]</scope>
    <source>
        <strain evidence="3 4">CECT 8367</strain>
    </source>
</reference>
<protein>
    <submittedName>
        <fullName evidence="2">Uncharacterized protein DUF3429</fullName>
    </submittedName>
</protein>
<dbReference type="PANTHER" id="PTHR15887">
    <property type="entry name" value="TRANSMEMBRANE PROTEIN 69"/>
    <property type="match status" value="1"/>
</dbReference>